<evidence type="ECO:0000313" key="3">
    <source>
        <dbReference type="Proteomes" id="UP000814385"/>
    </source>
</evidence>
<sequence length="187" mass="21782">MTWFQQLLALILAPTLVVAAMTWILRALFSQALSRDIEKLKSELKTEAFREQYRFQKLHERQAEVISDLYARMVHAERKMGQLTSRFRPVYPSLEGQKGEAAKACDSFADFFREHRLYLPEETAEKVQKLVDLLAEIFIDIDCAQPGDEYQPSNADDWREANERMENQARPAKKELEKQFRGLLGVE</sequence>
<organism evidence="2 3">
    <name type="scientific">Billgrantia campisalis</name>
    <dbReference type="NCBI Taxonomy" id="74661"/>
    <lineage>
        <taxon>Bacteria</taxon>
        <taxon>Pseudomonadati</taxon>
        <taxon>Pseudomonadota</taxon>
        <taxon>Gammaproteobacteria</taxon>
        <taxon>Oceanospirillales</taxon>
        <taxon>Halomonadaceae</taxon>
        <taxon>Billgrantia</taxon>
    </lineage>
</organism>
<feature type="region of interest" description="Disordered" evidence="1">
    <location>
        <begin position="148"/>
        <end position="172"/>
    </location>
</feature>
<name>A0ABS9PD80_9GAMM</name>
<comment type="caution">
    <text evidence="2">The sequence shown here is derived from an EMBL/GenBank/DDBJ whole genome shotgun (WGS) entry which is preliminary data.</text>
</comment>
<dbReference type="Proteomes" id="UP000814385">
    <property type="component" value="Unassembled WGS sequence"/>
</dbReference>
<proteinExistence type="predicted"/>
<protein>
    <submittedName>
        <fullName evidence="2">Uncharacterized protein</fullName>
    </submittedName>
</protein>
<dbReference type="EMBL" id="JABFUC010000018">
    <property type="protein sequence ID" value="MCG6659621.1"/>
    <property type="molecule type" value="Genomic_DNA"/>
</dbReference>
<keyword evidence="3" id="KW-1185">Reference proteome</keyword>
<evidence type="ECO:0000313" key="2">
    <source>
        <dbReference type="EMBL" id="MCG6659621.1"/>
    </source>
</evidence>
<dbReference type="RefSeq" id="WP_238978823.1">
    <property type="nucleotide sequence ID" value="NZ_JABFUC010000018.1"/>
</dbReference>
<gene>
    <name evidence="2" type="ORF">HOP52_17870</name>
</gene>
<reference evidence="2 3" key="1">
    <citation type="submission" date="2020-05" db="EMBL/GenBank/DDBJ databases">
        <title>Comparative genomic analysis of denitrifying bacteria from Halomonas genus.</title>
        <authorList>
            <person name="Wang L."/>
            <person name="Shao Z."/>
        </authorList>
    </citation>
    <scope>NUCLEOTIDE SEQUENCE [LARGE SCALE GENOMIC DNA]</scope>
    <source>
        <strain evidence="2 3">A4</strain>
    </source>
</reference>
<feature type="compositionally biased region" description="Basic and acidic residues" evidence="1">
    <location>
        <begin position="156"/>
        <end position="172"/>
    </location>
</feature>
<accession>A0ABS9PD80</accession>
<evidence type="ECO:0000256" key="1">
    <source>
        <dbReference type="SAM" id="MobiDB-lite"/>
    </source>
</evidence>